<name>A0A5P3MTC4_NEIAN</name>
<reference evidence="1 2" key="1">
    <citation type="submission" date="2018-08" db="EMBL/GenBank/DDBJ databases">
        <title>Neisseria animalis ATCC 49930 complete genome.</title>
        <authorList>
            <person name="Veseli I.A."/>
            <person name="Mascarenhas dos Santos A.C."/>
            <person name="Buttler R."/>
            <person name="Pombert J.-F."/>
        </authorList>
    </citation>
    <scope>NUCLEOTIDE SEQUENCE [LARGE SCALE GENOMIC DNA]</scope>
    <source>
        <strain evidence="1 2">ATCC 49930</strain>
    </source>
</reference>
<accession>A0A5P3MTC4</accession>
<keyword evidence="2" id="KW-1185">Reference proteome</keyword>
<sequence>MYYQRTIEQKGLTLAVNVPVVQAVQNAAAAVRNIVINNNRDATQATATYTNIRTETAEAAPA</sequence>
<organism evidence="1 2">
    <name type="scientific">Neisseria animalis</name>
    <dbReference type="NCBI Taxonomy" id="492"/>
    <lineage>
        <taxon>Bacteria</taxon>
        <taxon>Pseudomonadati</taxon>
        <taxon>Pseudomonadota</taxon>
        <taxon>Betaproteobacteria</taxon>
        <taxon>Neisseriales</taxon>
        <taxon>Neisseriaceae</taxon>
        <taxon>Neisseria</taxon>
    </lineage>
</organism>
<evidence type="ECO:0000313" key="1">
    <source>
        <dbReference type="EMBL" id="QEY24853.1"/>
    </source>
</evidence>
<evidence type="ECO:0000313" key="2">
    <source>
        <dbReference type="Proteomes" id="UP000325536"/>
    </source>
</evidence>
<protein>
    <submittedName>
        <fullName evidence="1">Uncharacterized protein</fullName>
    </submittedName>
</protein>
<dbReference type="EMBL" id="CP031699">
    <property type="protein sequence ID" value="QEY24853.1"/>
    <property type="molecule type" value="Genomic_DNA"/>
</dbReference>
<dbReference type="Proteomes" id="UP000325536">
    <property type="component" value="Chromosome"/>
</dbReference>
<dbReference type="KEGG" id="naq:D0T90_10530"/>
<dbReference type="RefSeq" id="WP_123796273.1">
    <property type="nucleotide sequence ID" value="NZ_CP031699.1"/>
</dbReference>
<proteinExistence type="predicted"/>
<gene>
    <name evidence="1" type="ORF">D0T90_10530</name>
</gene>
<dbReference type="AlphaFoldDB" id="A0A5P3MTC4"/>